<dbReference type="FunFam" id="3.40.50.300:FF:001255">
    <property type="entry name" value="DNA polymerase III subunit delta"/>
    <property type="match status" value="1"/>
</dbReference>
<comment type="catalytic activity">
    <reaction evidence="7">
        <text>DNA(n) + a 2'-deoxyribonucleoside 5'-triphosphate = DNA(n+1) + diphosphate</text>
        <dbReference type="Rhea" id="RHEA:22508"/>
        <dbReference type="Rhea" id="RHEA-COMP:17339"/>
        <dbReference type="Rhea" id="RHEA-COMP:17340"/>
        <dbReference type="ChEBI" id="CHEBI:33019"/>
        <dbReference type="ChEBI" id="CHEBI:61560"/>
        <dbReference type="ChEBI" id="CHEBI:173112"/>
        <dbReference type="EC" id="2.7.7.7"/>
    </reaction>
</comment>
<dbReference type="GO" id="GO:0003677">
    <property type="term" value="F:DNA binding"/>
    <property type="evidence" value="ECO:0007669"/>
    <property type="project" value="InterPro"/>
</dbReference>
<evidence type="ECO:0000256" key="5">
    <source>
        <dbReference type="ARBA" id="ARBA00022705"/>
    </source>
</evidence>
<name>B8CZS9_HALOH</name>
<evidence type="ECO:0000256" key="1">
    <source>
        <dbReference type="ARBA" id="ARBA00012417"/>
    </source>
</evidence>
<dbReference type="HOGENOM" id="CLU_006229_4_5_9"/>
<evidence type="ECO:0000256" key="6">
    <source>
        <dbReference type="ARBA" id="ARBA00022932"/>
    </source>
</evidence>
<dbReference type="Proteomes" id="UP000000719">
    <property type="component" value="Chromosome"/>
</dbReference>
<evidence type="ECO:0000313" key="10">
    <source>
        <dbReference type="Proteomes" id="UP000000719"/>
    </source>
</evidence>
<evidence type="ECO:0000256" key="3">
    <source>
        <dbReference type="ARBA" id="ARBA00022679"/>
    </source>
</evidence>
<dbReference type="PANTHER" id="PTHR11669">
    <property type="entry name" value="REPLICATION FACTOR C / DNA POLYMERASE III GAMMA-TAU SUBUNIT"/>
    <property type="match status" value="1"/>
</dbReference>
<gene>
    <name evidence="9" type="ordered locus">Hore_20360</name>
</gene>
<dbReference type="InterPro" id="IPR027417">
    <property type="entry name" value="P-loop_NTPase"/>
</dbReference>
<protein>
    <recommendedName>
        <fullName evidence="2">DNA polymerase III subunit delta'</fullName>
        <ecNumber evidence="1">2.7.7.7</ecNumber>
    </recommendedName>
</protein>
<dbReference type="GO" id="GO:0006261">
    <property type="term" value="P:DNA-templated DNA replication"/>
    <property type="evidence" value="ECO:0007669"/>
    <property type="project" value="TreeGrafter"/>
</dbReference>
<dbReference type="RefSeq" id="WP_015923750.1">
    <property type="nucleotide sequence ID" value="NC_011899.1"/>
</dbReference>
<evidence type="ECO:0000256" key="2">
    <source>
        <dbReference type="ARBA" id="ARBA00014363"/>
    </source>
</evidence>
<dbReference type="Pfam" id="PF09115">
    <property type="entry name" value="DNApol3-delta_C"/>
    <property type="match status" value="1"/>
</dbReference>
<keyword evidence="10" id="KW-1185">Reference proteome</keyword>
<keyword evidence="6" id="KW-0239">DNA-directed DNA polymerase</keyword>
<dbReference type="STRING" id="373903.Hore_20360"/>
<proteinExistence type="predicted"/>
<keyword evidence="4 9" id="KW-0548">Nucleotidyltransferase</keyword>
<dbReference type="GO" id="GO:0008408">
    <property type="term" value="F:3'-5' exonuclease activity"/>
    <property type="evidence" value="ECO:0007669"/>
    <property type="project" value="InterPro"/>
</dbReference>
<dbReference type="GO" id="GO:0009360">
    <property type="term" value="C:DNA polymerase III complex"/>
    <property type="evidence" value="ECO:0007669"/>
    <property type="project" value="InterPro"/>
</dbReference>
<dbReference type="NCBIfam" id="TIGR00678">
    <property type="entry name" value="holB"/>
    <property type="match status" value="1"/>
</dbReference>
<dbReference type="GO" id="GO:0003887">
    <property type="term" value="F:DNA-directed DNA polymerase activity"/>
    <property type="evidence" value="ECO:0007669"/>
    <property type="project" value="UniProtKB-KW"/>
</dbReference>
<dbReference type="AlphaFoldDB" id="B8CZS9"/>
<feature type="domain" description="DNA polymerase III delta subunit C-terminal" evidence="8">
    <location>
        <begin position="243"/>
        <end position="321"/>
    </location>
</feature>
<dbReference type="InterPro" id="IPR004622">
    <property type="entry name" value="DNA_pol_HolB"/>
</dbReference>
<dbReference type="InterPro" id="IPR050238">
    <property type="entry name" value="DNA_Rep/Repair_Clamp_Loader"/>
</dbReference>
<evidence type="ECO:0000256" key="7">
    <source>
        <dbReference type="ARBA" id="ARBA00049244"/>
    </source>
</evidence>
<organism evidence="9 10">
    <name type="scientific">Halothermothrix orenii (strain H 168 / OCM 544 / DSM 9562)</name>
    <dbReference type="NCBI Taxonomy" id="373903"/>
    <lineage>
        <taxon>Bacteria</taxon>
        <taxon>Bacillati</taxon>
        <taxon>Bacillota</taxon>
        <taxon>Clostridia</taxon>
        <taxon>Halanaerobiales</taxon>
        <taxon>Halothermotrichaceae</taxon>
        <taxon>Halothermothrix</taxon>
    </lineage>
</organism>
<dbReference type="Gene3D" id="3.40.50.300">
    <property type="entry name" value="P-loop containing nucleotide triphosphate hydrolases"/>
    <property type="match status" value="1"/>
</dbReference>
<dbReference type="InterPro" id="IPR015199">
    <property type="entry name" value="DNA_pol_III_delta_C"/>
</dbReference>
<dbReference type="PANTHER" id="PTHR11669:SF8">
    <property type="entry name" value="DNA POLYMERASE III SUBUNIT DELTA"/>
    <property type="match status" value="1"/>
</dbReference>
<dbReference type="Pfam" id="PF13177">
    <property type="entry name" value="DNA_pol3_delta2"/>
    <property type="match status" value="1"/>
</dbReference>
<evidence type="ECO:0000259" key="8">
    <source>
        <dbReference type="Pfam" id="PF09115"/>
    </source>
</evidence>
<reference evidence="9 10" key="1">
    <citation type="journal article" date="2009" name="PLoS ONE">
        <title>Genome analysis of the anaerobic thermohalophilic bacterium Halothermothrix orenii.</title>
        <authorList>
            <person name="Mavromatis K."/>
            <person name="Ivanova N."/>
            <person name="Anderson I."/>
            <person name="Lykidis A."/>
            <person name="Hooper S.D."/>
            <person name="Sun H."/>
            <person name="Kunin V."/>
            <person name="Lapidus A."/>
            <person name="Hugenholtz P."/>
            <person name="Patel B."/>
            <person name="Kyrpides N.C."/>
        </authorList>
    </citation>
    <scope>NUCLEOTIDE SEQUENCE [LARGE SCALE GENOMIC DNA]</scope>
    <source>
        <strain evidence="10">H 168 / OCM 544 / DSM 9562</strain>
    </source>
</reference>
<keyword evidence="5" id="KW-0235">DNA replication</keyword>
<dbReference type="eggNOG" id="COG2812">
    <property type="taxonomic scope" value="Bacteria"/>
</dbReference>
<evidence type="ECO:0000256" key="4">
    <source>
        <dbReference type="ARBA" id="ARBA00022695"/>
    </source>
</evidence>
<dbReference type="SUPFAM" id="SSF52540">
    <property type="entry name" value="P-loop containing nucleoside triphosphate hydrolases"/>
    <property type="match status" value="1"/>
</dbReference>
<dbReference type="KEGG" id="hor:Hore_20360"/>
<dbReference type="EMBL" id="CP001098">
    <property type="protein sequence ID" value="ACL70781.1"/>
    <property type="molecule type" value="Genomic_DNA"/>
</dbReference>
<dbReference type="EC" id="2.7.7.7" evidence="1"/>
<evidence type="ECO:0000313" key="9">
    <source>
        <dbReference type="EMBL" id="ACL70781.1"/>
    </source>
</evidence>
<accession>B8CZS9</accession>
<keyword evidence="3 9" id="KW-0808">Transferase</keyword>
<dbReference type="OrthoDB" id="9810148at2"/>
<sequence>MGFNEIIGQNGAIKILKEELRDNRINHAYLFNGRDGVGKKLLAFQFARAINCHNKVDDSCGQCMACKKIDHFNHPDLKLIEPVNNSIKIDQIRNFQKEIVYKPYESKKKIYIIDGADTMTLEAANSLLKTLEEPPHYAVIILLVEDLNKLPSTIISRCQQIQLSNIAREIIKEYLINKGIGDKKAHLIATLARGSIGDALKLVEKEDILLIREELFDFLCNLTHLRAVDIFNKSQQMVDWFQQDLPLFDLISGWFKDIIFYNQGIKDNIVNYDFIDKIEVQARNYRTEELISIIELIGETRKYIKANVRKDLALQVMLLKIRAKRV</sequence>